<name>A0A9X1UII4_9BURK</name>
<accession>A0A9X1UII4</accession>
<dbReference type="AlphaFoldDB" id="A0A9X1UII4"/>
<dbReference type="Proteomes" id="UP001139308">
    <property type="component" value="Unassembled WGS sequence"/>
</dbReference>
<sequence length="153" mass="16747">MKNVHFLTHQEIFDRAVAHLHGQGRTALLPCGGGAYRGGYSGGSRNYGGCPVGSFIRVRDYMSAMEGIPVRYLAREANEVPAWMDVGLAALKKALLRAHINIYDPNTIALLSCLQNVHDVFGVWEWDDRLFSIATQFGLSPQRLRDAACAGAA</sequence>
<dbReference type="RefSeq" id="WP_238464808.1">
    <property type="nucleotide sequence ID" value="NZ_JAKLJA010000012.1"/>
</dbReference>
<reference evidence="1" key="1">
    <citation type="submission" date="2022-01" db="EMBL/GenBank/DDBJ databases">
        <title>Genome sequence and assembly of Parabukholderia sp. RG36.</title>
        <authorList>
            <person name="Chhetri G."/>
        </authorList>
    </citation>
    <scope>NUCLEOTIDE SEQUENCE</scope>
    <source>
        <strain evidence="1">RG36</strain>
    </source>
</reference>
<evidence type="ECO:0000313" key="2">
    <source>
        <dbReference type="Proteomes" id="UP001139308"/>
    </source>
</evidence>
<keyword evidence="2" id="KW-1185">Reference proteome</keyword>
<gene>
    <name evidence="1" type="ORF">L5014_16530</name>
</gene>
<proteinExistence type="predicted"/>
<organism evidence="1 2">
    <name type="scientific">Paraburkholderia tagetis</name>
    <dbReference type="NCBI Taxonomy" id="2913261"/>
    <lineage>
        <taxon>Bacteria</taxon>
        <taxon>Pseudomonadati</taxon>
        <taxon>Pseudomonadota</taxon>
        <taxon>Betaproteobacteria</taxon>
        <taxon>Burkholderiales</taxon>
        <taxon>Burkholderiaceae</taxon>
        <taxon>Paraburkholderia</taxon>
    </lineage>
</organism>
<protein>
    <submittedName>
        <fullName evidence="1">Uncharacterized protein</fullName>
    </submittedName>
</protein>
<dbReference type="EMBL" id="JAKLJA010000012">
    <property type="protein sequence ID" value="MCG5074947.1"/>
    <property type="molecule type" value="Genomic_DNA"/>
</dbReference>
<evidence type="ECO:0000313" key="1">
    <source>
        <dbReference type="EMBL" id="MCG5074947.1"/>
    </source>
</evidence>
<comment type="caution">
    <text evidence="1">The sequence shown here is derived from an EMBL/GenBank/DDBJ whole genome shotgun (WGS) entry which is preliminary data.</text>
</comment>